<evidence type="ECO:0000313" key="2">
    <source>
        <dbReference type="EMBL" id="MDQ0375976.1"/>
    </source>
</evidence>
<name>A0ABU0EL00_9CELL</name>
<evidence type="ECO:0000313" key="3">
    <source>
        <dbReference type="Proteomes" id="UP001239626"/>
    </source>
</evidence>
<dbReference type="Proteomes" id="UP001239626">
    <property type="component" value="Unassembled WGS sequence"/>
</dbReference>
<comment type="caution">
    <text evidence="2">The sequence shown here is derived from an EMBL/GenBank/DDBJ whole genome shotgun (WGS) entry which is preliminary data.</text>
</comment>
<protein>
    <submittedName>
        <fullName evidence="2">Uncharacterized protein</fullName>
    </submittedName>
</protein>
<accession>A0ABU0EL00</accession>
<sequence>MSQPLPDPFPVVRPPRQLKPSPLGGSASRFPSLVEPRQRLDQLRVDHLTITARALEVADGKVFLPDLIVTAMLQRSYGVVDALIDAVDTYNVHAAAPLLRLQLDTLFRAHYIASGPDLDDLTSRLQRGEEFRKIRDSEGKYLTDGRLQALAREVHGWATPVYRETSGWVHFSVSHMRTTTQGGDDDAFFMGVPVDPSVIRASLWQEIYAASTRATEELFEYVRGWAARKGMPPGEVRRLSW</sequence>
<organism evidence="2 3">
    <name type="scientific">Cellulomonas humilata</name>
    <dbReference type="NCBI Taxonomy" id="144055"/>
    <lineage>
        <taxon>Bacteria</taxon>
        <taxon>Bacillati</taxon>
        <taxon>Actinomycetota</taxon>
        <taxon>Actinomycetes</taxon>
        <taxon>Micrococcales</taxon>
        <taxon>Cellulomonadaceae</taxon>
        <taxon>Cellulomonas</taxon>
    </lineage>
</organism>
<dbReference type="EMBL" id="JAUSVB010000008">
    <property type="protein sequence ID" value="MDQ0375976.1"/>
    <property type="molecule type" value="Genomic_DNA"/>
</dbReference>
<evidence type="ECO:0000256" key="1">
    <source>
        <dbReference type="SAM" id="MobiDB-lite"/>
    </source>
</evidence>
<keyword evidence="3" id="KW-1185">Reference proteome</keyword>
<reference evidence="2 3" key="1">
    <citation type="submission" date="2023-07" db="EMBL/GenBank/DDBJ databases">
        <title>Sorghum-associated microbial communities from plants grown in Nebraska, USA.</title>
        <authorList>
            <person name="Schachtman D."/>
        </authorList>
    </citation>
    <scope>NUCLEOTIDE SEQUENCE [LARGE SCALE GENOMIC DNA]</scope>
    <source>
        <strain evidence="2 3">BE332</strain>
    </source>
</reference>
<feature type="region of interest" description="Disordered" evidence="1">
    <location>
        <begin position="1"/>
        <end position="31"/>
    </location>
</feature>
<proteinExistence type="predicted"/>
<feature type="compositionally biased region" description="Pro residues" evidence="1">
    <location>
        <begin position="1"/>
        <end position="13"/>
    </location>
</feature>
<dbReference type="RefSeq" id="WP_307494764.1">
    <property type="nucleotide sequence ID" value="NZ_JAUSVB010000008.1"/>
</dbReference>
<gene>
    <name evidence="2" type="ORF">J2X26_004319</name>
</gene>